<dbReference type="AlphaFoldDB" id="A0AAE1V7R0"/>
<reference evidence="1" key="1">
    <citation type="submission" date="2023-12" db="EMBL/GenBank/DDBJ databases">
        <title>Genome assembly of Anisodus tanguticus.</title>
        <authorList>
            <person name="Wang Y.-J."/>
        </authorList>
    </citation>
    <scope>NUCLEOTIDE SEQUENCE</scope>
    <source>
        <strain evidence="1">KB-2021</strain>
        <tissue evidence="1">Leaf</tissue>
    </source>
</reference>
<protein>
    <submittedName>
        <fullName evidence="1">Uncharacterized protein</fullName>
    </submittedName>
</protein>
<organism evidence="1 2">
    <name type="scientific">Anisodus tanguticus</name>
    <dbReference type="NCBI Taxonomy" id="243964"/>
    <lineage>
        <taxon>Eukaryota</taxon>
        <taxon>Viridiplantae</taxon>
        <taxon>Streptophyta</taxon>
        <taxon>Embryophyta</taxon>
        <taxon>Tracheophyta</taxon>
        <taxon>Spermatophyta</taxon>
        <taxon>Magnoliopsida</taxon>
        <taxon>eudicotyledons</taxon>
        <taxon>Gunneridae</taxon>
        <taxon>Pentapetalae</taxon>
        <taxon>asterids</taxon>
        <taxon>lamiids</taxon>
        <taxon>Solanales</taxon>
        <taxon>Solanaceae</taxon>
        <taxon>Solanoideae</taxon>
        <taxon>Hyoscyameae</taxon>
        <taxon>Anisodus</taxon>
    </lineage>
</organism>
<comment type="caution">
    <text evidence="1">The sequence shown here is derived from an EMBL/GenBank/DDBJ whole genome shotgun (WGS) entry which is preliminary data.</text>
</comment>
<evidence type="ECO:0000313" key="2">
    <source>
        <dbReference type="Proteomes" id="UP001291623"/>
    </source>
</evidence>
<name>A0AAE1V7R0_9SOLA</name>
<dbReference type="EMBL" id="JAVYJV010000011">
    <property type="protein sequence ID" value="KAK4359693.1"/>
    <property type="molecule type" value="Genomic_DNA"/>
</dbReference>
<keyword evidence="2" id="KW-1185">Reference proteome</keyword>
<dbReference type="Proteomes" id="UP001291623">
    <property type="component" value="Unassembled WGS sequence"/>
</dbReference>
<gene>
    <name evidence="1" type="ORF">RND71_021922</name>
</gene>
<sequence>MIGIQKSRSNIAAFRETDDPDAKYHEKIQHDQFVITSLTDEVDFTNECVKDLDTYIKEVMDTIGPMTPINRSRWVRSVMMYTHLRFQAALRKAKKARIDRASSSAIGGNFF</sequence>
<evidence type="ECO:0000313" key="1">
    <source>
        <dbReference type="EMBL" id="KAK4359693.1"/>
    </source>
</evidence>
<proteinExistence type="predicted"/>
<accession>A0AAE1V7R0</accession>